<dbReference type="PANTHER" id="PTHR43792:SF1">
    <property type="entry name" value="N-ACETYLTRANSFERASE DOMAIN-CONTAINING PROTEIN"/>
    <property type="match status" value="1"/>
</dbReference>
<dbReference type="Pfam" id="PF13302">
    <property type="entry name" value="Acetyltransf_3"/>
    <property type="match status" value="1"/>
</dbReference>
<dbReference type="InterPro" id="IPR016181">
    <property type="entry name" value="Acyl_CoA_acyltransferase"/>
</dbReference>
<evidence type="ECO:0000259" key="1">
    <source>
        <dbReference type="PROSITE" id="PS51186"/>
    </source>
</evidence>
<comment type="caution">
    <text evidence="2">The sequence shown here is derived from an EMBL/GenBank/DDBJ whole genome shotgun (WGS) entry which is preliminary data.</text>
</comment>
<dbReference type="PANTHER" id="PTHR43792">
    <property type="entry name" value="GNAT FAMILY, PUTATIVE (AFU_ORTHOLOGUE AFUA_3G00765)-RELATED-RELATED"/>
    <property type="match status" value="1"/>
</dbReference>
<keyword evidence="3" id="KW-1185">Reference proteome</keyword>
<gene>
    <name evidence="2" type="ORF">QSV35_12970</name>
</gene>
<dbReference type="PROSITE" id="PS51186">
    <property type="entry name" value="GNAT"/>
    <property type="match status" value="1"/>
</dbReference>
<dbReference type="RefSeq" id="WP_286289205.1">
    <property type="nucleotide sequence ID" value="NZ_JASXSZ010000004.1"/>
</dbReference>
<proteinExistence type="predicted"/>
<dbReference type="EMBL" id="JASXSZ010000004">
    <property type="protein sequence ID" value="MDL9980247.1"/>
    <property type="molecule type" value="Genomic_DNA"/>
</dbReference>
<evidence type="ECO:0000313" key="3">
    <source>
        <dbReference type="Proteomes" id="UP001235064"/>
    </source>
</evidence>
<dbReference type="InterPro" id="IPR000182">
    <property type="entry name" value="GNAT_dom"/>
</dbReference>
<organism evidence="2 3">
    <name type="scientific">Microbacterium candidum</name>
    <dbReference type="NCBI Taxonomy" id="3041922"/>
    <lineage>
        <taxon>Bacteria</taxon>
        <taxon>Bacillati</taxon>
        <taxon>Actinomycetota</taxon>
        <taxon>Actinomycetes</taxon>
        <taxon>Micrococcales</taxon>
        <taxon>Microbacteriaceae</taxon>
        <taxon>Microbacterium</taxon>
    </lineage>
</organism>
<protein>
    <submittedName>
        <fullName evidence="2">GNAT family N-acetyltransferase</fullName>
    </submittedName>
</protein>
<sequence length="178" mass="19808">MIDLETPRLLLRRFALDDVDFVLDMYSRWEVQRYIGRVPRVMASRDEAVERVERYAAFAEPDPDGIWLIADRTTGERFGTALLKGLPASGPSEPLEPSGETEIGWHLHPDAWGRGIASEAASRVLEYAFGAGLDHVLAVTNPDNTASQAVARRIGMRDQGLTDAYYNATCALFRVDRA</sequence>
<dbReference type="InterPro" id="IPR051531">
    <property type="entry name" value="N-acetyltransferase"/>
</dbReference>
<feature type="domain" description="N-acetyltransferase" evidence="1">
    <location>
        <begin position="9"/>
        <end position="176"/>
    </location>
</feature>
<dbReference type="Proteomes" id="UP001235064">
    <property type="component" value="Unassembled WGS sequence"/>
</dbReference>
<reference evidence="2 3" key="1">
    <citation type="submission" date="2023-06" db="EMBL/GenBank/DDBJ databases">
        <title>Microbacterium sp. nov., isolated from a waste landfill.</title>
        <authorList>
            <person name="Wen W."/>
        </authorList>
    </citation>
    <scope>NUCLEOTIDE SEQUENCE [LARGE SCALE GENOMIC DNA]</scope>
    <source>
        <strain evidence="2 3">ASV49</strain>
    </source>
</reference>
<evidence type="ECO:0000313" key="2">
    <source>
        <dbReference type="EMBL" id="MDL9980247.1"/>
    </source>
</evidence>
<dbReference type="Gene3D" id="3.40.630.30">
    <property type="match status" value="1"/>
</dbReference>
<name>A0ABT7N0L6_9MICO</name>
<accession>A0ABT7N0L6</accession>
<dbReference type="SUPFAM" id="SSF55729">
    <property type="entry name" value="Acyl-CoA N-acyltransferases (Nat)"/>
    <property type="match status" value="1"/>
</dbReference>